<accession>A0A9Q3JN12</accession>
<dbReference type="EMBL" id="AVOT02079044">
    <property type="protein sequence ID" value="MBW0566400.1"/>
    <property type="molecule type" value="Genomic_DNA"/>
</dbReference>
<proteinExistence type="predicted"/>
<feature type="compositionally biased region" description="Acidic residues" evidence="1">
    <location>
        <begin position="9"/>
        <end position="25"/>
    </location>
</feature>
<name>A0A9Q3JN12_9BASI</name>
<evidence type="ECO:0000313" key="2">
    <source>
        <dbReference type="EMBL" id="MBW0566400.1"/>
    </source>
</evidence>
<evidence type="ECO:0000256" key="1">
    <source>
        <dbReference type="SAM" id="MobiDB-lite"/>
    </source>
</evidence>
<dbReference type="AlphaFoldDB" id="A0A9Q3JN12"/>
<feature type="region of interest" description="Disordered" evidence="1">
    <location>
        <begin position="1"/>
        <end position="48"/>
    </location>
</feature>
<protein>
    <submittedName>
        <fullName evidence="2">Uncharacterized protein</fullName>
    </submittedName>
</protein>
<reference evidence="2" key="1">
    <citation type="submission" date="2021-03" db="EMBL/GenBank/DDBJ databases">
        <title>Draft genome sequence of rust myrtle Austropuccinia psidii MF-1, a brazilian biotype.</title>
        <authorList>
            <person name="Quecine M.C."/>
            <person name="Pachon D.M.R."/>
            <person name="Bonatelli M.L."/>
            <person name="Correr F.H."/>
            <person name="Franceschini L.M."/>
            <person name="Leite T.F."/>
            <person name="Margarido G.R.A."/>
            <person name="Almeida C.A."/>
            <person name="Ferrarezi J.A."/>
            <person name="Labate C.A."/>
        </authorList>
    </citation>
    <scope>NUCLEOTIDE SEQUENCE</scope>
    <source>
        <strain evidence="2">MF-1</strain>
    </source>
</reference>
<feature type="compositionally biased region" description="Polar residues" evidence="1">
    <location>
        <begin position="36"/>
        <end position="48"/>
    </location>
</feature>
<dbReference type="Proteomes" id="UP000765509">
    <property type="component" value="Unassembled WGS sequence"/>
</dbReference>
<organism evidence="2 3">
    <name type="scientific">Austropuccinia psidii MF-1</name>
    <dbReference type="NCBI Taxonomy" id="1389203"/>
    <lineage>
        <taxon>Eukaryota</taxon>
        <taxon>Fungi</taxon>
        <taxon>Dikarya</taxon>
        <taxon>Basidiomycota</taxon>
        <taxon>Pucciniomycotina</taxon>
        <taxon>Pucciniomycetes</taxon>
        <taxon>Pucciniales</taxon>
        <taxon>Sphaerophragmiaceae</taxon>
        <taxon>Austropuccinia</taxon>
    </lineage>
</organism>
<sequence>MTTFKGPGEDGEEKDENSVEEEESEGTQGAPAPVGASQSTGGQTLAQYNQSEQTLLSIIQKMTQNMANLQAA</sequence>
<evidence type="ECO:0000313" key="3">
    <source>
        <dbReference type="Proteomes" id="UP000765509"/>
    </source>
</evidence>
<keyword evidence="3" id="KW-1185">Reference proteome</keyword>
<comment type="caution">
    <text evidence="2">The sequence shown here is derived from an EMBL/GenBank/DDBJ whole genome shotgun (WGS) entry which is preliminary data.</text>
</comment>
<gene>
    <name evidence="2" type="ORF">O181_106115</name>
</gene>